<evidence type="ECO:0000256" key="1">
    <source>
        <dbReference type="SAM" id="Phobius"/>
    </source>
</evidence>
<organism evidence="2 3">
    <name type="scientific">uncultured Caudovirales phage</name>
    <dbReference type="NCBI Taxonomy" id="2100421"/>
    <lineage>
        <taxon>Viruses</taxon>
        <taxon>Duplodnaviria</taxon>
        <taxon>Heunggongvirae</taxon>
        <taxon>Uroviricota</taxon>
        <taxon>Caudoviricetes</taxon>
        <taxon>Peduoviridae</taxon>
        <taxon>Maltschvirus</taxon>
        <taxon>Maltschvirus maltsch</taxon>
    </lineage>
</organism>
<keyword evidence="1" id="KW-0812">Transmembrane</keyword>
<gene>
    <name evidence="2" type="ORF">UFOVP1367_24</name>
</gene>
<sequence length="71" mass="8275">MAIVDVIKAAIVQWCAVTLVLCCWCAVGVLLEKRYKPRSYWFFTVFVLLVLLLLTSQKKNNFLYRFIQASE</sequence>
<accession>A0A6J5S3J1</accession>
<dbReference type="Proteomes" id="UP001641549">
    <property type="component" value="Chromosome UFOv-RH-23may17-C8087"/>
</dbReference>
<protein>
    <submittedName>
        <fullName evidence="2">Uncharacterized protein</fullName>
    </submittedName>
</protein>
<evidence type="ECO:0000313" key="2">
    <source>
        <dbReference type="EMBL" id="CAB4202572.1"/>
    </source>
</evidence>
<keyword evidence="1" id="KW-1133">Transmembrane helix</keyword>
<feature type="transmembrane region" description="Helical" evidence="1">
    <location>
        <begin position="6"/>
        <end position="27"/>
    </location>
</feature>
<proteinExistence type="predicted"/>
<name>A0A6J5S3J1_9CAUD</name>
<feature type="transmembrane region" description="Helical" evidence="1">
    <location>
        <begin position="39"/>
        <end position="56"/>
    </location>
</feature>
<evidence type="ECO:0000313" key="3">
    <source>
        <dbReference type="Proteomes" id="UP001641549"/>
    </source>
</evidence>
<keyword evidence="3" id="KW-1185">Reference proteome</keyword>
<keyword evidence="1" id="KW-0472">Membrane</keyword>
<reference evidence="2" key="1">
    <citation type="submission" date="2020-05" db="EMBL/GenBank/DDBJ databases">
        <authorList>
            <person name="Chiriac C."/>
            <person name="Salcher M."/>
            <person name="Ghai R."/>
            <person name="Kavagutti S V."/>
        </authorList>
    </citation>
    <scope>NUCLEOTIDE SEQUENCE [LARGE SCALE GENOMIC DNA]</scope>
</reference>
<dbReference type="EMBL" id="LR797314">
    <property type="protein sequence ID" value="CAB4202572.1"/>
    <property type="molecule type" value="Genomic_DNA"/>
</dbReference>